<comment type="similarity">
    <text evidence="6">Belongs to the SarA family.</text>
</comment>
<dbReference type="PANTHER" id="PTHR33164:SF5">
    <property type="entry name" value="ORGANIC HYDROPEROXIDE RESISTANCE TRANSCRIPTIONAL REGULATOR"/>
    <property type="match status" value="1"/>
</dbReference>
<dbReference type="InterPro" id="IPR055166">
    <property type="entry name" value="Transc_reg_Sar_Rot_HTH"/>
</dbReference>
<keyword evidence="4" id="KW-0238">DNA-binding</keyword>
<protein>
    <submittedName>
        <fullName evidence="8 9">Transcriptional regulator</fullName>
    </submittedName>
</protein>
<evidence type="ECO:0000259" key="7">
    <source>
        <dbReference type="Pfam" id="PF22381"/>
    </source>
</evidence>
<sequence length="122" mass="14422">MAISKIENCSDLLSLVTYVDKLKSIIKKDFSLSFEEFAVLTYINETDEEEYHLKKIINKLNYKQPQIVKAVKNLSQQDYFTKRRNEYDERTVLILVNKKQRKSISEVLEKIDKEIAKTDIND</sequence>
<dbReference type="NCBIfam" id="TIGR01889">
    <property type="entry name" value="Staph_reg_Sar"/>
    <property type="match status" value="1"/>
</dbReference>
<name>A0A2T4PQV0_9STAP</name>
<dbReference type="InterPro" id="IPR036388">
    <property type="entry name" value="WH-like_DNA-bd_sf"/>
</dbReference>
<evidence type="ECO:0000256" key="5">
    <source>
        <dbReference type="ARBA" id="ARBA00023163"/>
    </source>
</evidence>
<evidence type="ECO:0000313" key="11">
    <source>
        <dbReference type="Proteomes" id="UP000627155"/>
    </source>
</evidence>
<dbReference type="STRING" id="1167632.GCA_000286335_02268"/>
<gene>
    <name evidence="9" type="primary">sarA</name>
    <name evidence="8" type="ORF">BU072_12095</name>
    <name evidence="9" type="ORF">I6J37_03480</name>
</gene>
<evidence type="ECO:0000313" key="8">
    <source>
        <dbReference type="EMBL" id="PTI28245.1"/>
    </source>
</evidence>
<dbReference type="OrthoDB" id="2404859at2"/>
<keyword evidence="11" id="KW-1185">Reference proteome</keyword>
<dbReference type="InterPro" id="IPR036390">
    <property type="entry name" value="WH_DNA-bd_sf"/>
</dbReference>
<reference evidence="8 10" key="1">
    <citation type="journal article" date="2016" name="Front. Microbiol.">
        <title>Comprehensive Phylogenetic Analysis of Bovine Non-aureus Staphylococci Species Based on Whole-Genome Sequencing.</title>
        <authorList>
            <person name="Naushad S."/>
            <person name="Barkema H.W."/>
            <person name="Luby C."/>
            <person name="Condas L.A."/>
            <person name="Nobrega D.B."/>
            <person name="Carson D.A."/>
            <person name="De Buck J."/>
        </authorList>
    </citation>
    <scope>NUCLEOTIDE SEQUENCE [LARGE SCALE GENOMIC DNA]</scope>
    <source>
        <strain evidence="8 10">SNUC 2204</strain>
    </source>
</reference>
<dbReference type="SUPFAM" id="SSF46785">
    <property type="entry name" value="Winged helix' DNA-binding domain"/>
    <property type="match status" value="1"/>
</dbReference>
<keyword evidence="2" id="KW-0963">Cytoplasm</keyword>
<dbReference type="NCBIfam" id="NF038268">
    <property type="entry name" value="TF_SarA"/>
    <property type="match status" value="1"/>
</dbReference>
<dbReference type="RefSeq" id="WP_103323373.1">
    <property type="nucleotide sequence ID" value="NZ_BMDF01000008.1"/>
</dbReference>
<accession>A0A2T4PQV0</accession>
<dbReference type="EMBL" id="CP069486">
    <property type="protein sequence ID" value="QRO85774.1"/>
    <property type="molecule type" value="Genomic_DNA"/>
</dbReference>
<dbReference type="GO" id="GO:0006950">
    <property type="term" value="P:response to stress"/>
    <property type="evidence" value="ECO:0007669"/>
    <property type="project" value="TreeGrafter"/>
</dbReference>
<dbReference type="InterPro" id="IPR010166">
    <property type="entry name" value="SarA/Rot_dom"/>
</dbReference>
<dbReference type="EMBL" id="PZFK01000032">
    <property type="protein sequence ID" value="PTI28245.1"/>
    <property type="molecule type" value="Genomic_DNA"/>
</dbReference>
<comment type="subcellular location">
    <subcellularLocation>
        <location evidence="1">Cytoplasm</location>
    </subcellularLocation>
</comment>
<dbReference type="AlphaFoldDB" id="A0A2T4PQV0"/>
<keyword evidence="5" id="KW-0804">Transcription</keyword>
<dbReference type="InterPro" id="IPR039422">
    <property type="entry name" value="MarR/SlyA-like"/>
</dbReference>
<reference evidence="8" key="2">
    <citation type="submission" date="2018-03" db="EMBL/GenBank/DDBJ databases">
        <authorList>
            <person name="Keele B.F."/>
        </authorList>
    </citation>
    <scope>NUCLEOTIDE SEQUENCE</scope>
    <source>
        <strain evidence="8">SNUC 2204</strain>
    </source>
</reference>
<feature type="domain" description="Transcriptional regulator SarA/SarZ/Rot-like helix-turn-helix" evidence="7">
    <location>
        <begin position="21"/>
        <end position="106"/>
    </location>
</feature>
<organism evidence="8 10">
    <name type="scientific">Mammaliicoccus vitulinus</name>
    <dbReference type="NCBI Taxonomy" id="71237"/>
    <lineage>
        <taxon>Bacteria</taxon>
        <taxon>Bacillati</taxon>
        <taxon>Bacillota</taxon>
        <taxon>Bacilli</taxon>
        <taxon>Bacillales</taxon>
        <taxon>Staphylococcaceae</taxon>
        <taxon>Mammaliicoccus</taxon>
    </lineage>
</organism>
<dbReference type="GO" id="GO:0003700">
    <property type="term" value="F:DNA-binding transcription factor activity"/>
    <property type="evidence" value="ECO:0007669"/>
    <property type="project" value="InterPro"/>
</dbReference>
<dbReference type="GeneID" id="64117910"/>
<evidence type="ECO:0000256" key="3">
    <source>
        <dbReference type="ARBA" id="ARBA00023015"/>
    </source>
</evidence>
<evidence type="ECO:0000256" key="2">
    <source>
        <dbReference type="ARBA" id="ARBA00022490"/>
    </source>
</evidence>
<proteinExistence type="inferred from homology"/>
<evidence type="ECO:0000256" key="1">
    <source>
        <dbReference type="ARBA" id="ARBA00004496"/>
    </source>
</evidence>
<evidence type="ECO:0000256" key="4">
    <source>
        <dbReference type="ARBA" id="ARBA00023125"/>
    </source>
</evidence>
<dbReference type="Pfam" id="PF22381">
    <property type="entry name" value="Staph_reg_Sar_Rot"/>
    <property type="match status" value="1"/>
</dbReference>
<evidence type="ECO:0000313" key="10">
    <source>
        <dbReference type="Proteomes" id="UP000241209"/>
    </source>
</evidence>
<reference evidence="9 11" key="3">
    <citation type="submission" date="2021-02" db="EMBL/GenBank/DDBJ databases">
        <title>FDA dAtabase for Regulatory Grade micrObial Sequences (FDA-ARGOS): Supporting development and validation of Infectious Disease Dx tests.</title>
        <authorList>
            <person name="Sproer C."/>
            <person name="Gronow S."/>
            <person name="Severitt S."/>
            <person name="Schroder I."/>
            <person name="Tallon L."/>
            <person name="Sadzewicz L."/>
            <person name="Zhao X."/>
            <person name="Boylan J."/>
            <person name="Ott S."/>
            <person name="Bowen H."/>
            <person name="Vavikolanu K."/>
            <person name="Mehta A."/>
            <person name="Aluvathingal J."/>
            <person name="Nadendla S."/>
            <person name="Lowell S."/>
            <person name="Myers T."/>
            <person name="Yan Y."/>
            <person name="Sichtig H."/>
        </authorList>
    </citation>
    <scope>NUCLEOTIDE SEQUENCE [LARGE SCALE GENOMIC DNA]</scope>
    <source>
        <strain evidence="9 11">FDAARGOS_1207</strain>
    </source>
</reference>
<dbReference type="PANTHER" id="PTHR33164">
    <property type="entry name" value="TRANSCRIPTIONAL REGULATOR, MARR FAMILY"/>
    <property type="match status" value="1"/>
</dbReference>
<evidence type="ECO:0000256" key="6">
    <source>
        <dbReference type="ARBA" id="ARBA00038100"/>
    </source>
</evidence>
<dbReference type="Gene3D" id="1.10.10.10">
    <property type="entry name" value="Winged helix-like DNA-binding domain superfamily/Winged helix DNA-binding domain"/>
    <property type="match status" value="1"/>
</dbReference>
<dbReference type="GO" id="GO:0005737">
    <property type="term" value="C:cytoplasm"/>
    <property type="evidence" value="ECO:0007669"/>
    <property type="project" value="UniProtKB-SubCell"/>
</dbReference>
<evidence type="ECO:0000313" key="9">
    <source>
        <dbReference type="EMBL" id="QRO85774.1"/>
    </source>
</evidence>
<keyword evidence="3" id="KW-0805">Transcription regulation</keyword>
<dbReference type="GO" id="GO:0003677">
    <property type="term" value="F:DNA binding"/>
    <property type="evidence" value="ECO:0007669"/>
    <property type="project" value="UniProtKB-KW"/>
</dbReference>
<dbReference type="Proteomes" id="UP000241209">
    <property type="component" value="Unassembled WGS sequence"/>
</dbReference>
<dbReference type="Proteomes" id="UP000627155">
    <property type="component" value="Chromosome"/>
</dbReference>